<evidence type="ECO:0000256" key="2">
    <source>
        <dbReference type="SAM" id="SignalP"/>
    </source>
</evidence>
<evidence type="ECO:0000313" key="4">
    <source>
        <dbReference type="Proteomes" id="UP000034883"/>
    </source>
</evidence>
<dbReference type="RefSeq" id="WP_053233065.1">
    <property type="nucleotide sequence ID" value="NZ_CP011125.1"/>
</dbReference>
<dbReference type="Proteomes" id="UP000034883">
    <property type="component" value="Chromosome"/>
</dbReference>
<feature type="region of interest" description="Disordered" evidence="1">
    <location>
        <begin position="24"/>
        <end position="66"/>
    </location>
</feature>
<name>A0A0F6SEV2_9BACT</name>
<sequence length="190" mass="20006">MRHAISISVLASVLLALSGCGGDEGAGGDTDAGGGADAGAQDSGATEENTDAGSDAGPPPVDAGPAADVEWQIEPEPLTIDRDISLSYGYSYTLAVTGDPFVYSVRLYRCMNIATREPVCWDEEMPNLPDTYGVRWGIDPTQYGIGENSYTFRVVVRRGEEIVDEDSIELTATVTACSTCVGSGNEPEEE</sequence>
<accession>A0A0F6SEV2</accession>
<evidence type="ECO:0008006" key="5">
    <source>
        <dbReference type="Google" id="ProtNLM"/>
    </source>
</evidence>
<dbReference type="KEGG" id="samy:DB32_002988"/>
<dbReference type="OrthoDB" id="5520281at2"/>
<dbReference type="PROSITE" id="PS51257">
    <property type="entry name" value="PROKAR_LIPOPROTEIN"/>
    <property type="match status" value="1"/>
</dbReference>
<keyword evidence="2" id="KW-0732">Signal</keyword>
<gene>
    <name evidence="3" type="ORF">DB32_002988</name>
</gene>
<evidence type="ECO:0000313" key="3">
    <source>
        <dbReference type="EMBL" id="AKF05839.1"/>
    </source>
</evidence>
<proteinExistence type="predicted"/>
<protein>
    <recommendedName>
        <fullName evidence="5">Lipoprotein</fullName>
    </recommendedName>
</protein>
<feature type="signal peptide" evidence="2">
    <location>
        <begin position="1"/>
        <end position="21"/>
    </location>
</feature>
<feature type="chain" id="PRO_5002509511" description="Lipoprotein" evidence="2">
    <location>
        <begin position="22"/>
        <end position="190"/>
    </location>
</feature>
<organism evidence="3 4">
    <name type="scientific">Sandaracinus amylolyticus</name>
    <dbReference type="NCBI Taxonomy" id="927083"/>
    <lineage>
        <taxon>Bacteria</taxon>
        <taxon>Pseudomonadati</taxon>
        <taxon>Myxococcota</taxon>
        <taxon>Polyangia</taxon>
        <taxon>Polyangiales</taxon>
        <taxon>Sandaracinaceae</taxon>
        <taxon>Sandaracinus</taxon>
    </lineage>
</organism>
<feature type="compositionally biased region" description="Gly residues" evidence="1">
    <location>
        <begin position="24"/>
        <end position="37"/>
    </location>
</feature>
<evidence type="ECO:0000256" key="1">
    <source>
        <dbReference type="SAM" id="MobiDB-lite"/>
    </source>
</evidence>
<keyword evidence="4" id="KW-1185">Reference proteome</keyword>
<dbReference type="AlphaFoldDB" id="A0A0F6SEV2"/>
<reference evidence="3 4" key="1">
    <citation type="submission" date="2015-03" db="EMBL/GenBank/DDBJ databases">
        <title>Genome assembly of Sandaracinus amylolyticus DSM 53668.</title>
        <authorList>
            <person name="Sharma G."/>
            <person name="Subramanian S."/>
        </authorList>
    </citation>
    <scope>NUCLEOTIDE SEQUENCE [LARGE SCALE GENOMIC DNA]</scope>
    <source>
        <strain evidence="3 4">DSM 53668</strain>
    </source>
</reference>
<dbReference type="EMBL" id="CP011125">
    <property type="protein sequence ID" value="AKF05839.1"/>
    <property type="molecule type" value="Genomic_DNA"/>
</dbReference>